<name>A0ACB6ZSI6_THEGA</name>
<keyword evidence="2" id="KW-1185">Reference proteome</keyword>
<accession>A0ACB6ZSI6</accession>
<dbReference type="EMBL" id="MU117967">
    <property type="protein sequence ID" value="KAF9652735.1"/>
    <property type="molecule type" value="Genomic_DNA"/>
</dbReference>
<gene>
    <name evidence="1" type="ORF">BDM02DRAFT_2613312</name>
</gene>
<reference evidence="1" key="2">
    <citation type="journal article" date="2020" name="Nat. Commun.">
        <title>Large-scale genome sequencing of mycorrhizal fungi provides insights into the early evolution of symbiotic traits.</title>
        <authorList>
            <person name="Miyauchi S."/>
            <person name="Kiss E."/>
            <person name="Kuo A."/>
            <person name="Drula E."/>
            <person name="Kohler A."/>
            <person name="Sanchez-Garcia M."/>
            <person name="Morin E."/>
            <person name="Andreopoulos B."/>
            <person name="Barry K.W."/>
            <person name="Bonito G."/>
            <person name="Buee M."/>
            <person name="Carver A."/>
            <person name="Chen C."/>
            <person name="Cichocki N."/>
            <person name="Clum A."/>
            <person name="Culley D."/>
            <person name="Crous P.W."/>
            <person name="Fauchery L."/>
            <person name="Girlanda M."/>
            <person name="Hayes R.D."/>
            <person name="Keri Z."/>
            <person name="LaButti K."/>
            <person name="Lipzen A."/>
            <person name="Lombard V."/>
            <person name="Magnuson J."/>
            <person name="Maillard F."/>
            <person name="Murat C."/>
            <person name="Nolan M."/>
            <person name="Ohm R.A."/>
            <person name="Pangilinan J."/>
            <person name="Pereira M.F."/>
            <person name="Perotto S."/>
            <person name="Peter M."/>
            <person name="Pfister S."/>
            <person name="Riley R."/>
            <person name="Sitrit Y."/>
            <person name="Stielow J.B."/>
            <person name="Szollosi G."/>
            <person name="Zifcakova L."/>
            <person name="Stursova M."/>
            <person name="Spatafora J.W."/>
            <person name="Tedersoo L."/>
            <person name="Vaario L.M."/>
            <person name="Yamada A."/>
            <person name="Yan M."/>
            <person name="Wang P."/>
            <person name="Xu J."/>
            <person name="Bruns T."/>
            <person name="Baldrian P."/>
            <person name="Vilgalys R."/>
            <person name="Dunand C."/>
            <person name="Henrissat B."/>
            <person name="Grigoriev I.V."/>
            <person name="Hibbett D."/>
            <person name="Nagy L.G."/>
            <person name="Martin F.M."/>
        </authorList>
    </citation>
    <scope>NUCLEOTIDE SEQUENCE</scope>
    <source>
        <strain evidence="1">P2</strain>
    </source>
</reference>
<dbReference type="Proteomes" id="UP000886501">
    <property type="component" value="Unassembled WGS sequence"/>
</dbReference>
<reference evidence="1" key="1">
    <citation type="submission" date="2019-10" db="EMBL/GenBank/DDBJ databases">
        <authorList>
            <consortium name="DOE Joint Genome Institute"/>
            <person name="Kuo A."/>
            <person name="Miyauchi S."/>
            <person name="Kiss E."/>
            <person name="Drula E."/>
            <person name="Kohler A."/>
            <person name="Sanchez-Garcia M."/>
            <person name="Andreopoulos B."/>
            <person name="Barry K.W."/>
            <person name="Bonito G."/>
            <person name="Buee M."/>
            <person name="Carver A."/>
            <person name="Chen C."/>
            <person name="Cichocki N."/>
            <person name="Clum A."/>
            <person name="Culley D."/>
            <person name="Crous P.W."/>
            <person name="Fauchery L."/>
            <person name="Girlanda M."/>
            <person name="Hayes R."/>
            <person name="Keri Z."/>
            <person name="Labutti K."/>
            <person name="Lipzen A."/>
            <person name="Lombard V."/>
            <person name="Magnuson J."/>
            <person name="Maillard F."/>
            <person name="Morin E."/>
            <person name="Murat C."/>
            <person name="Nolan M."/>
            <person name="Ohm R."/>
            <person name="Pangilinan J."/>
            <person name="Pereira M."/>
            <person name="Perotto S."/>
            <person name="Peter M."/>
            <person name="Riley R."/>
            <person name="Sitrit Y."/>
            <person name="Stielow B."/>
            <person name="Szollosi G."/>
            <person name="Zifcakova L."/>
            <person name="Stursova M."/>
            <person name="Spatafora J.W."/>
            <person name="Tedersoo L."/>
            <person name="Vaario L.-M."/>
            <person name="Yamada A."/>
            <person name="Yan M."/>
            <person name="Wang P."/>
            <person name="Xu J."/>
            <person name="Bruns T."/>
            <person name="Baldrian P."/>
            <person name="Vilgalys R."/>
            <person name="Henrissat B."/>
            <person name="Grigoriev I.V."/>
            <person name="Hibbett D."/>
            <person name="Nagy L.G."/>
            <person name="Martin F.M."/>
        </authorList>
    </citation>
    <scope>NUCLEOTIDE SEQUENCE</scope>
    <source>
        <strain evidence="1">P2</strain>
    </source>
</reference>
<evidence type="ECO:0000313" key="1">
    <source>
        <dbReference type="EMBL" id="KAF9652735.1"/>
    </source>
</evidence>
<organism evidence="1 2">
    <name type="scientific">Thelephora ganbajun</name>
    <name type="common">Ganba fungus</name>
    <dbReference type="NCBI Taxonomy" id="370292"/>
    <lineage>
        <taxon>Eukaryota</taxon>
        <taxon>Fungi</taxon>
        <taxon>Dikarya</taxon>
        <taxon>Basidiomycota</taxon>
        <taxon>Agaricomycotina</taxon>
        <taxon>Agaricomycetes</taxon>
        <taxon>Thelephorales</taxon>
        <taxon>Thelephoraceae</taxon>
        <taxon>Thelephora</taxon>
    </lineage>
</organism>
<evidence type="ECO:0000313" key="2">
    <source>
        <dbReference type="Proteomes" id="UP000886501"/>
    </source>
</evidence>
<proteinExistence type="predicted"/>
<protein>
    <submittedName>
        <fullName evidence="1">Uncharacterized protein</fullName>
    </submittedName>
</protein>
<sequence>MLPLHRRRPMSLPDLSPSRIEASLPHCPSSLTARYAGTSYITGPCDHRSGVSEMPLTWQVEMGDARLEWNIHVHVHCNPTVNSGIAEGLQLGEDVYCGYRWSMLQIILHYCRYR</sequence>
<comment type="caution">
    <text evidence="1">The sequence shown here is derived from an EMBL/GenBank/DDBJ whole genome shotgun (WGS) entry which is preliminary data.</text>
</comment>